<dbReference type="GO" id="GO:0004386">
    <property type="term" value="F:helicase activity"/>
    <property type="evidence" value="ECO:0007669"/>
    <property type="project" value="UniProtKB-KW"/>
</dbReference>
<keyword evidence="1" id="KW-0067">ATP-binding</keyword>
<evidence type="ECO:0000313" key="1">
    <source>
        <dbReference type="EMBL" id="KPQ33499.1"/>
    </source>
</evidence>
<dbReference type="PATRIC" id="fig|1666911.3.peg.1901"/>
<organism evidence="1 2">
    <name type="scientific">Phormidesmis priestleyi Ana</name>
    <dbReference type="NCBI Taxonomy" id="1666911"/>
    <lineage>
        <taxon>Bacteria</taxon>
        <taxon>Bacillati</taxon>
        <taxon>Cyanobacteriota</taxon>
        <taxon>Cyanophyceae</taxon>
        <taxon>Leptolyngbyales</taxon>
        <taxon>Leptolyngbyaceae</taxon>
        <taxon>Phormidesmis</taxon>
    </lineage>
</organism>
<dbReference type="AlphaFoldDB" id="A0A0P8DBP3"/>
<protein>
    <submittedName>
        <fullName evidence="1">Helicase conserved C-terminal domain</fullName>
    </submittedName>
</protein>
<evidence type="ECO:0000313" key="2">
    <source>
        <dbReference type="Proteomes" id="UP000050465"/>
    </source>
</evidence>
<proteinExistence type="predicted"/>
<keyword evidence="1" id="KW-0378">Hydrolase</keyword>
<reference evidence="1 2" key="1">
    <citation type="submission" date="2015-09" db="EMBL/GenBank/DDBJ databases">
        <title>Identification and resolution of microdiversity through metagenomic sequencing of parallel consortia.</title>
        <authorList>
            <person name="Nelson W.C."/>
            <person name="Romine M.F."/>
            <person name="Lindemann S.R."/>
        </authorList>
    </citation>
    <scope>NUCLEOTIDE SEQUENCE [LARGE SCALE GENOMIC DNA]</scope>
    <source>
        <strain evidence="1">Ana</strain>
    </source>
</reference>
<dbReference type="STRING" id="1666911.HLUCCA11_18405"/>
<accession>A0A0P8DBP3</accession>
<sequence>MPLRKIEKNYVDHSQKSIRVMKIHMAIAEPNMAITQPSLLITLEEGLTFHTVDRLKMLLQLLPVKESPTRKAEIIEAIARYIRSANLRKLWQRLNALQQAAVAEAVYVTGGLYLPEQFQAKYGELPEWESRTARYSYRAPASLLDLFFYPIANYSTVGHVLPEDMRQTLKALVKEPPSLTIQSIKQPPESIQVEYQRYDYQQRKTIRRLENVPVVCCATEQAAQQDLLAVLRLVHLGKVSVSDKTLMPGKAALNAIAPLLQGGDYYSDIEQPTDQDPIGDIKPFAWVMLLQGGGLAQLDGKKLQLTKAGQKAMSTDPAKTIQTIWKKWLKSTVLDELRRVDIIKGQTGKGKRGLTALSGRRQHLVSVLSQCPVKKWIDYAALTRYIIASGQSFSVSRSPENLYISEPGYGYLYDSNSSWSILEDTYTRCFLFEYAATLGLFDVAYVAPYDIPSNEFKQLWGTDDYDFLSRYDGLLALRMTPLGAFCLGLANSYTAATVTVESTLRVLPNLDIVMTGPPLSPAEALMMNTFTEKTADAVWKLNRETALKAAESGHDLKEFQAFLTKASAEAFPKTVKQFFEDCLSRSQSLQDQGIARLIECADATLAALIAHDSRTKKYCQLAGDRHLVVLLDHETRFRNGLRKLGYTLPLSAN</sequence>
<comment type="caution">
    <text evidence="1">The sequence shown here is derived from an EMBL/GenBank/DDBJ whole genome shotgun (WGS) entry which is preliminary data.</text>
</comment>
<gene>
    <name evidence="1" type="ORF">HLUCCA11_18405</name>
</gene>
<dbReference type="Proteomes" id="UP000050465">
    <property type="component" value="Unassembled WGS sequence"/>
</dbReference>
<name>A0A0P8DBP3_9CYAN</name>
<keyword evidence="1" id="KW-0547">Nucleotide-binding</keyword>
<dbReference type="EMBL" id="LJZR01000031">
    <property type="protein sequence ID" value="KPQ33499.1"/>
    <property type="molecule type" value="Genomic_DNA"/>
</dbReference>
<keyword evidence="1" id="KW-0347">Helicase</keyword>